<evidence type="ECO:0000313" key="2">
    <source>
        <dbReference type="Proteomes" id="UP001148838"/>
    </source>
</evidence>
<dbReference type="Proteomes" id="UP001148838">
    <property type="component" value="Unassembled WGS sequence"/>
</dbReference>
<sequence>MAGLFEDSKESADSLKVICKLILGVQFKVCHGSLYAVMWLVDESREFNLSTLLQRCITHVPEKLPSKYDVHSEEYLPILTVTAGM</sequence>
<proteinExistence type="predicted"/>
<organism evidence="1 2">
    <name type="scientific">Periplaneta americana</name>
    <name type="common">American cockroach</name>
    <name type="synonym">Blatta americana</name>
    <dbReference type="NCBI Taxonomy" id="6978"/>
    <lineage>
        <taxon>Eukaryota</taxon>
        <taxon>Metazoa</taxon>
        <taxon>Ecdysozoa</taxon>
        <taxon>Arthropoda</taxon>
        <taxon>Hexapoda</taxon>
        <taxon>Insecta</taxon>
        <taxon>Pterygota</taxon>
        <taxon>Neoptera</taxon>
        <taxon>Polyneoptera</taxon>
        <taxon>Dictyoptera</taxon>
        <taxon>Blattodea</taxon>
        <taxon>Blattoidea</taxon>
        <taxon>Blattidae</taxon>
        <taxon>Blattinae</taxon>
        <taxon>Periplaneta</taxon>
    </lineage>
</organism>
<reference evidence="1 2" key="1">
    <citation type="journal article" date="2022" name="Allergy">
        <title>Genome assembly and annotation of Periplaneta americana reveal a comprehensive cockroach allergen profile.</title>
        <authorList>
            <person name="Wang L."/>
            <person name="Xiong Q."/>
            <person name="Saelim N."/>
            <person name="Wang L."/>
            <person name="Nong W."/>
            <person name="Wan A.T."/>
            <person name="Shi M."/>
            <person name="Liu X."/>
            <person name="Cao Q."/>
            <person name="Hui J.H.L."/>
            <person name="Sookrung N."/>
            <person name="Leung T.F."/>
            <person name="Tungtrongchitr A."/>
            <person name="Tsui S.K.W."/>
        </authorList>
    </citation>
    <scope>NUCLEOTIDE SEQUENCE [LARGE SCALE GENOMIC DNA]</scope>
    <source>
        <strain evidence="1">PWHHKU_190912</strain>
    </source>
</reference>
<evidence type="ECO:0000313" key="1">
    <source>
        <dbReference type="EMBL" id="KAJ4449588.1"/>
    </source>
</evidence>
<comment type="caution">
    <text evidence="1">The sequence shown here is derived from an EMBL/GenBank/DDBJ whole genome shotgun (WGS) entry which is preliminary data.</text>
</comment>
<name>A0ABQ8TTF4_PERAM</name>
<accession>A0ABQ8TTF4</accession>
<dbReference type="EMBL" id="JAJSOF020000003">
    <property type="protein sequence ID" value="KAJ4449588.1"/>
    <property type="molecule type" value="Genomic_DNA"/>
</dbReference>
<gene>
    <name evidence="1" type="ORF">ANN_00991</name>
</gene>
<protein>
    <submittedName>
        <fullName evidence="1">Uncharacterized protein</fullName>
    </submittedName>
</protein>
<keyword evidence="2" id="KW-1185">Reference proteome</keyword>